<evidence type="ECO:0000313" key="2">
    <source>
        <dbReference type="Proteomes" id="UP000286235"/>
    </source>
</evidence>
<dbReference type="Proteomes" id="UP000286235">
    <property type="component" value="Unassembled WGS sequence"/>
</dbReference>
<accession>A0A420VDK1</accession>
<name>A0A420VDK1_9BACI</name>
<dbReference type="EMBL" id="AZRV01000035">
    <property type="protein sequence ID" value="RKO61757.1"/>
    <property type="molecule type" value="Genomic_DNA"/>
</dbReference>
<sequence length="99" mass="11483">MDMDKRILKIKAALWENRNEERLLSKAIRAYRDPVADRQPRGETEIIVSGKTVTIRNIPLVEKDGELYENLHLTATLEEVLEEMYGENPPSEVDFEDLL</sequence>
<protein>
    <submittedName>
        <fullName evidence="1">Uncharacterized protein</fullName>
    </submittedName>
</protein>
<comment type="caution">
    <text evidence="1">The sequence shown here is derived from an EMBL/GenBank/DDBJ whole genome shotgun (WGS) entry which is preliminary data.</text>
</comment>
<reference evidence="1 2" key="1">
    <citation type="submission" date="2013-12" db="EMBL/GenBank/DDBJ databases">
        <title>Genome and proteome characterization of Caldibacillus debilis GB1 derived from a cellulolytic aero-tolerant co-culture.</title>
        <authorList>
            <person name="Wushke S.T."/>
            <person name="Zhang X."/>
            <person name="Fristensky B."/>
            <person name="Wilkins J.A."/>
            <person name="Levin D.B."/>
            <person name="Sparling R."/>
        </authorList>
    </citation>
    <scope>NUCLEOTIDE SEQUENCE [LARGE SCALE GENOMIC DNA]</scope>
    <source>
        <strain evidence="1 2">GB1</strain>
    </source>
</reference>
<gene>
    <name evidence="1" type="ORF">Cdeb_01228</name>
</gene>
<proteinExistence type="predicted"/>
<organism evidence="1 2">
    <name type="scientific">Caldibacillus debilis GB1</name>
    <dbReference type="NCBI Taxonomy" id="1339248"/>
    <lineage>
        <taxon>Bacteria</taxon>
        <taxon>Bacillati</taxon>
        <taxon>Bacillota</taxon>
        <taxon>Bacilli</taxon>
        <taxon>Bacillales</taxon>
        <taxon>Bacillaceae</taxon>
        <taxon>Caldibacillus</taxon>
    </lineage>
</organism>
<dbReference type="AlphaFoldDB" id="A0A420VDK1"/>
<dbReference type="RefSeq" id="WP_120669145.1">
    <property type="nucleotide sequence ID" value="NZ_AZRV01000035.1"/>
</dbReference>
<evidence type="ECO:0000313" key="1">
    <source>
        <dbReference type="EMBL" id="RKO61757.1"/>
    </source>
</evidence>
<keyword evidence="2" id="KW-1185">Reference proteome</keyword>